<dbReference type="InterPro" id="IPR050085">
    <property type="entry name" value="AGPR"/>
</dbReference>
<evidence type="ECO:0000256" key="4">
    <source>
        <dbReference type="ARBA" id="ARBA00022857"/>
    </source>
</evidence>
<dbReference type="PANTHER" id="PTHR32338:SF10">
    <property type="entry name" value="N-ACETYL-GAMMA-GLUTAMYL-PHOSPHATE REDUCTASE, CHLOROPLASTIC-RELATED"/>
    <property type="match status" value="1"/>
</dbReference>
<evidence type="ECO:0000256" key="3">
    <source>
        <dbReference type="ARBA" id="ARBA00022605"/>
    </source>
</evidence>
<accession>A0A3B0UK71</accession>
<dbReference type="SUPFAM" id="SSF51735">
    <property type="entry name" value="NAD(P)-binding Rossmann-fold domains"/>
    <property type="match status" value="1"/>
</dbReference>
<dbReference type="GO" id="GO:0051287">
    <property type="term" value="F:NAD binding"/>
    <property type="evidence" value="ECO:0007669"/>
    <property type="project" value="InterPro"/>
</dbReference>
<dbReference type="PANTHER" id="PTHR32338">
    <property type="entry name" value="N-ACETYL-GAMMA-GLUTAMYL-PHOSPHATE REDUCTASE, CHLOROPLASTIC-RELATED-RELATED"/>
    <property type="match status" value="1"/>
</dbReference>
<reference evidence="7" key="1">
    <citation type="submission" date="2018-06" db="EMBL/GenBank/DDBJ databases">
        <authorList>
            <person name="Zhirakovskaya E."/>
        </authorList>
    </citation>
    <scope>NUCLEOTIDE SEQUENCE</scope>
</reference>
<sequence length="310" mass="33698">MSQKIFIDGEAGTTGLQIRERLADRSDLELLKIPNEKRKDIATREELLNEADIAILCLPDEAARQSVSLITNSNTRVIDASSAFRVHGDWAYGFPEMHKDQSKNIAQAMRVSNPGCYPQGPIVFLAPLIRAGLISADMPISVNAISGYSGGGRQMIESYEAMGESAPVYSPYALDFNHKHLPEMTLYCGLNTSPVFQPAVGNYAQGMMSMIPLNLGQLTNAPKGKDIHQAIGEHLAQIADGYVELMEFEAGQKLGDLNPQSLNNTNRMQLYVFGNDDRAQALLVAVYDNLGKGASGAAVQNLDLMLGNSH</sequence>
<dbReference type="CDD" id="cd23935">
    <property type="entry name" value="AGPR_2_C"/>
    <property type="match status" value="1"/>
</dbReference>
<dbReference type="Gene3D" id="3.40.50.720">
    <property type="entry name" value="NAD(P)-binding Rossmann-like Domain"/>
    <property type="match status" value="1"/>
</dbReference>
<dbReference type="Gene3D" id="3.30.360.10">
    <property type="entry name" value="Dihydrodipicolinate Reductase, domain 2"/>
    <property type="match status" value="1"/>
</dbReference>
<keyword evidence="2" id="KW-0055">Arginine biosynthesis</keyword>
<dbReference type="SMART" id="SM00859">
    <property type="entry name" value="Semialdhyde_dh"/>
    <property type="match status" value="1"/>
</dbReference>
<name>A0A3B0UK71_9ZZZZ</name>
<organism evidence="7">
    <name type="scientific">hydrothermal vent metagenome</name>
    <dbReference type="NCBI Taxonomy" id="652676"/>
    <lineage>
        <taxon>unclassified sequences</taxon>
        <taxon>metagenomes</taxon>
        <taxon>ecological metagenomes</taxon>
    </lineage>
</organism>
<gene>
    <name evidence="7" type="ORF">MNBD_ALPHA11-873</name>
</gene>
<dbReference type="HAMAP" id="MF_01110">
    <property type="entry name" value="ArgC_type2"/>
    <property type="match status" value="1"/>
</dbReference>
<evidence type="ECO:0000259" key="6">
    <source>
        <dbReference type="SMART" id="SM00859"/>
    </source>
</evidence>
<dbReference type="InterPro" id="IPR000534">
    <property type="entry name" value="Semialdehyde_DH_NAD-bd"/>
</dbReference>
<evidence type="ECO:0000256" key="1">
    <source>
        <dbReference type="ARBA" id="ARBA00022490"/>
    </source>
</evidence>
<dbReference type="GO" id="GO:0003942">
    <property type="term" value="F:N-acetyl-gamma-glutamyl-phosphate reductase activity"/>
    <property type="evidence" value="ECO:0007669"/>
    <property type="project" value="UniProtKB-EC"/>
</dbReference>
<dbReference type="GO" id="GO:0005737">
    <property type="term" value="C:cytoplasm"/>
    <property type="evidence" value="ECO:0007669"/>
    <property type="project" value="InterPro"/>
</dbReference>
<dbReference type="CDD" id="cd17896">
    <property type="entry name" value="AGPR_2_N"/>
    <property type="match status" value="1"/>
</dbReference>
<dbReference type="InterPro" id="IPR010136">
    <property type="entry name" value="AGPR_type-2"/>
</dbReference>
<dbReference type="GO" id="GO:0006526">
    <property type="term" value="P:L-arginine biosynthetic process"/>
    <property type="evidence" value="ECO:0007669"/>
    <property type="project" value="UniProtKB-KW"/>
</dbReference>
<dbReference type="Pfam" id="PF01118">
    <property type="entry name" value="Semialdhyde_dh"/>
    <property type="match status" value="1"/>
</dbReference>
<protein>
    <submittedName>
        <fullName evidence="7">N-acetyl-gamma-glutamyl-phosphate reductase</fullName>
        <ecNumber evidence="7">1.2.1.38</ecNumber>
    </submittedName>
</protein>
<keyword evidence="5 7" id="KW-0560">Oxidoreductase</keyword>
<dbReference type="EMBL" id="UOEQ01000565">
    <property type="protein sequence ID" value="VAW24899.1"/>
    <property type="molecule type" value="Genomic_DNA"/>
</dbReference>
<keyword evidence="4" id="KW-0521">NADP</keyword>
<proteinExistence type="inferred from homology"/>
<keyword evidence="1" id="KW-0963">Cytoplasm</keyword>
<dbReference type="InterPro" id="IPR058924">
    <property type="entry name" value="AGPR_dimerisation_dom"/>
</dbReference>
<dbReference type="AlphaFoldDB" id="A0A3B0UK71"/>
<evidence type="ECO:0000313" key="7">
    <source>
        <dbReference type="EMBL" id="VAW24899.1"/>
    </source>
</evidence>
<dbReference type="EC" id="1.2.1.38" evidence="7"/>
<dbReference type="Pfam" id="PF22698">
    <property type="entry name" value="Semialdhyde_dhC_1"/>
    <property type="match status" value="1"/>
</dbReference>
<dbReference type="NCBIfam" id="TIGR01851">
    <property type="entry name" value="argC_other"/>
    <property type="match status" value="1"/>
</dbReference>
<evidence type="ECO:0000256" key="5">
    <source>
        <dbReference type="ARBA" id="ARBA00023002"/>
    </source>
</evidence>
<dbReference type="SUPFAM" id="SSF55347">
    <property type="entry name" value="Glyceraldehyde-3-phosphate dehydrogenase-like, C-terminal domain"/>
    <property type="match status" value="1"/>
</dbReference>
<keyword evidence="3" id="KW-0028">Amino-acid biosynthesis</keyword>
<feature type="domain" description="Semialdehyde dehydrogenase NAD-binding" evidence="6">
    <location>
        <begin position="4"/>
        <end position="105"/>
    </location>
</feature>
<evidence type="ECO:0000256" key="2">
    <source>
        <dbReference type="ARBA" id="ARBA00022571"/>
    </source>
</evidence>
<dbReference type="InterPro" id="IPR036291">
    <property type="entry name" value="NAD(P)-bd_dom_sf"/>
</dbReference>